<evidence type="ECO:0000256" key="1">
    <source>
        <dbReference type="ARBA" id="ARBA00004406"/>
    </source>
</evidence>
<dbReference type="GO" id="GO:0006869">
    <property type="term" value="P:lipid transport"/>
    <property type="evidence" value="ECO:0007669"/>
    <property type="project" value="UniProtKB-KW"/>
</dbReference>
<proteinExistence type="inferred from homology"/>
<comment type="similarity">
    <text evidence="3">Belongs to the ATG2 family.</text>
</comment>
<dbReference type="GeneID" id="88174113"/>
<evidence type="ECO:0000256" key="8">
    <source>
        <dbReference type="ARBA" id="ARBA00023055"/>
    </source>
</evidence>
<feature type="region of interest" description="Disordered" evidence="13">
    <location>
        <begin position="383"/>
        <end position="404"/>
    </location>
</feature>
<dbReference type="Proteomes" id="UP001338582">
    <property type="component" value="Chromosome 4"/>
</dbReference>
<dbReference type="GO" id="GO:0034727">
    <property type="term" value="P:piecemeal microautophagy of the nucleus"/>
    <property type="evidence" value="ECO:0007669"/>
    <property type="project" value="TreeGrafter"/>
</dbReference>
<feature type="region of interest" description="Disordered" evidence="13">
    <location>
        <begin position="1783"/>
        <end position="1802"/>
    </location>
</feature>
<dbReference type="GO" id="GO:0061908">
    <property type="term" value="C:phagophore"/>
    <property type="evidence" value="ECO:0007669"/>
    <property type="project" value="TreeGrafter"/>
</dbReference>
<dbReference type="GO" id="GO:0034045">
    <property type="term" value="C:phagophore assembly site membrane"/>
    <property type="evidence" value="ECO:0007669"/>
    <property type="project" value="UniProtKB-SubCell"/>
</dbReference>
<dbReference type="GO" id="GO:0032266">
    <property type="term" value="F:phosphatidylinositol-3-phosphate binding"/>
    <property type="evidence" value="ECO:0007669"/>
    <property type="project" value="TreeGrafter"/>
</dbReference>
<keyword evidence="7" id="KW-0072">Autophagy</keyword>
<evidence type="ECO:0000256" key="3">
    <source>
        <dbReference type="ARBA" id="ARBA00009714"/>
    </source>
</evidence>
<feature type="compositionally biased region" description="Basic and acidic residues" evidence="13">
    <location>
        <begin position="233"/>
        <end position="246"/>
    </location>
</feature>
<feature type="region of interest" description="Disordered" evidence="13">
    <location>
        <begin position="1598"/>
        <end position="1626"/>
    </location>
</feature>
<feature type="region of interest" description="Disordered" evidence="13">
    <location>
        <begin position="143"/>
        <end position="162"/>
    </location>
</feature>
<evidence type="ECO:0000313" key="15">
    <source>
        <dbReference type="Proteomes" id="UP001338582"/>
    </source>
</evidence>
<protein>
    <recommendedName>
        <fullName evidence="4">Autophagy-related protein 2</fullName>
    </recommendedName>
</protein>
<evidence type="ECO:0000256" key="11">
    <source>
        <dbReference type="ARBA" id="ARBA00024615"/>
    </source>
</evidence>
<dbReference type="KEGG" id="asau:88174113"/>
<evidence type="ECO:0000256" key="9">
    <source>
        <dbReference type="ARBA" id="ARBA00023136"/>
    </source>
</evidence>
<comment type="catalytic activity">
    <reaction evidence="11">
        <text>a 1,2-diacyl-sn-glycero-3-phosphoethanolamine(in) = a 1,2-diacyl-sn-glycero-3-phosphoethanolamine(out)</text>
        <dbReference type="Rhea" id="RHEA:38895"/>
        <dbReference type="ChEBI" id="CHEBI:64612"/>
    </reaction>
</comment>
<dbReference type="GO" id="GO:0043495">
    <property type="term" value="F:protein-membrane adaptor activity"/>
    <property type="evidence" value="ECO:0007669"/>
    <property type="project" value="TreeGrafter"/>
</dbReference>
<keyword evidence="9" id="KW-0472">Membrane</keyword>
<evidence type="ECO:0000256" key="5">
    <source>
        <dbReference type="ARBA" id="ARBA00022448"/>
    </source>
</evidence>
<dbReference type="InterPro" id="IPR026849">
    <property type="entry name" value="ATG2"/>
</dbReference>
<evidence type="ECO:0000256" key="13">
    <source>
        <dbReference type="SAM" id="MobiDB-lite"/>
    </source>
</evidence>
<dbReference type="GO" id="GO:0061709">
    <property type="term" value="P:reticulophagy"/>
    <property type="evidence" value="ECO:0007669"/>
    <property type="project" value="TreeGrafter"/>
</dbReference>
<dbReference type="Pfam" id="PF13329">
    <property type="entry name" value="ATG2_CAD"/>
    <property type="match status" value="1"/>
</dbReference>
<dbReference type="PANTHER" id="PTHR13190">
    <property type="entry name" value="AUTOPHAGY-RELATED 2, ISOFORM A"/>
    <property type="match status" value="1"/>
</dbReference>
<evidence type="ECO:0000256" key="2">
    <source>
        <dbReference type="ARBA" id="ARBA00004623"/>
    </source>
</evidence>
<evidence type="ECO:0000256" key="12">
    <source>
        <dbReference type="ARBA" id="ARBA00024631"/>
    </source>
</evidence>
<evidence type="ECO:0000256" key="4">
    <source>
        <dbReference type="ARBA" id="ARBA00018070"/>
    </source>
</evidence>
<evidence type="ECO:0000256" key="10">
    <source>
        <dbReference type="ARBA" id="ARBA00024479"/>
    </source>
</evidence>
<evidence type="ECO:0000256" key="7">
    <source>
        <dbReference type="ARBA" id="ARBA00023006"/>
    </source>
</evidence>
<dbReference type="RefSeq" id="XP_062878104.1">
    <property type="nucleotide sequence ID" value="XM_063022034.1"/>
</dbReference>
<dbReference type="GO" id="GO:0000422">
    <property type="term" value="P:autophagy of mitochondrion"/>
    <property type="evidence" value="ECO:0007669"/>
    <property type="project" value="TreeGrafter"/>
</dbReference>
<keyword evidence="6" id="KW-0256">Endoplasmic reticulum</keyword>
<gene>
    <name evidence="14" type="ORF">PUMCH_003049</name>
</gene>
<feature type="region of interest" description="Disordered" evidence="13">
    <location>
        <begin position="1076"/>
        <end position="1103"/>
    </location>
</feature>
<name>A0AAX4HCY9_9ASCO</name>
<keyword evidence="5" id="KW-0813">Transport</keyword>
<comment type="subcellular location">
    <subcellularLocation>
        <location evidence="1">Endoplasmic reticulum membrane</location>
        <topology evidence="1">Peripheral membrane protein</topology>
    </subcellularLocation>
    <subcellularLocation>
        <location evidence="2">Preautophagosomal structure membrane</location>
        <topology evidence="2">Peripheral membrane protein</topology>
    </subcellularLocation>
</comment>
<dbReference type="GO" id="GO:0000045">
    <property type="term" value="P:autophagosome assembly"/>
    <property type="evidence" value="ECO:0007669"/>
    <property type="project" value="TreeGrafter"/>
</dbReference>
<organism evidence="14 15">
    <name type="scientific">Australozyma saopauloensis</name>
    <dbReference type="NCBI Taxonomy" id="291208"/>
    <lineage>
        <taxon>Eukaryota</taxon>
        <taxon>Fungi</taxon>
        <taxon>Dikarya</taxon>
        <taxon>Ascomycota</taxon>
        <taxon>Saccharomycotina</taxon>
        <taxon>Pichiomycetes</taxon>
        <taxon>Metschnikowiaceae</taxon>
        <taxon>Australozyma</taxon>
    </lineage>
</organism>
<reference evidence="14 15" key="1">
    <citation type="submission" date="2023-10" db="EMBL/GenBank/DDBJ databases">
        <title>Draft Genome Sequence of Candida saopaulonensis from a very Premature Infant with Sepsis.</title>
        <authorList>
            <person name="Ning Y."/>
            <person name="Dai R."/>
            <person name="Xiao M."/>
            <person name="Xu Y."/>
            <person name="Yan Q."/>
            <person name="Zhang L."/>
        </authorList>
    </citation>
    <scope>NUCLEOTIDE SEQUENCE [LARGE SCALE GENOMIC DNA]</scope>
    <source>
        <strain evidence="14 15">19XY460</strain>
    </source>
</reference>
<dbReference type="GO" id="GO:0061723">
    <property type="term" value="P:glycophagy"/>
    <property type="evidence" value="ECO:0007669"/>
    <property type="project" value="TreeGrafter"/>
</dbReference>
<sequence>MYSSWMPQNVQKRLLLYILQQLSLFSAIDLPNLEEVSLNNIHLRDVSIDSKRLGVIHGLRLELGTLKDVELTGGMVDGVNFKVTGVDLVVVPSVNHKPADSQSSTFLLAQSTADLAKTVFVDSNADELGSELLSAAEGPRLAAEAKPSVVPPNADPSKKASPLGGVMSKAVEIALLRLHVSVRDISIAIKVEPVTLVLEIDEIQFDSVSGVRNIVIKGIKLLTTTPGVNKGARRPEVPPETPHKEATVPSSDNSFDESSDNIDSDNADESLMDSMVFTHEEASLIYMSATSQAFPSRIAASPKSDTRDRAIILYIDRTEIAFEGAVPLKDLKINVNSINAAFTPLLPTLTLISTSLTKLIRLKTHEITKMNVTEKSKLFNGISNPEYSDNDSDNDEPKFNLADGNEPSNFFNKLRIGEIVASLTSALNEDGTFSSFDDDLSILLSNCTVKQKLNGLMYGGIELIDCLKYTQGEHQHVFRFLNEEKTTKSDLPSDFGSPSQKSLLKADFRFEIQPHFDDNRGSWLEMTILLSKIGKFDLDSDSIRQIVPFLTALGTASSSFSLLNDNISNMNRVSLRDEKTAVQPNNNVVIIQTSSFQLETRILELLHFEISAFPVSYSSATGELLVHKIAISSTFQGTKRALLVIPQIRFCLKSQEFSKLNLEPLKTKESRFTCSRNLFIGAAFGAIDASLLLSSIHEISKFSSDLKAMIDFSSYSIPMLPEKHLSATTKSVFASAYHSTYQNSNLLKRAPPRAIAMVNDRKNIEMAFNLHFDLFAFSVENVFPHFGNLKIDCKNINAYYLLLGDSVGSFKELAITRVSNELLETLLRKARWHSQKPMVTMKYLVHKKEIDLEFRQFYIEYYAQWLNLFEKDVSKGHDAEKIVSATPKNNSGKYELDVRLTFFDFALGLTPMMLPSKIYVLVGHGTLDFTSDKTQCYAKSSFKDILLHLIDDTSHGRNEKKDSKSMHSSITEDGFVEIGRINACHVGVTIATDMQELQRRNVSLGLSDELPLIDAKLNSDTQNLFLCADSCHTLLQTINNLKEPVKFMDDEKSRVRVAHNFLMPVELRNEITNLFGGHAGHATPKRKETSTIPPKLPSRPVTKKPSEDFLVIDEYYDDTRLLSHDELNLTQLSIEEPQKNTQEGLIQLVEGHFNERLKRGSPVVVPFKLNVNLAKTEVLLFDGYDWKTTRKSLRKAVKTIEKRVDEITAKNIDSRNKQANTDEVFSDHENYEMGDEEVEEVLFKSIHITSKGSENRARFIDSINSQLQDGYKKPRGEPTEENERNYRDLKLSRSHSHKIMVDVKSIELNVTNYTSRDPRFEPTPPNMDAETLNKLDVRIDTIVVYDNVQTSTWNKLLSYMSSMGEREVGTNMVQLEILNIRPDPKLPFAEALVKTKLLPLRLYVDQDTLSFLSRFFEFKDTRFELPMDEVMYFQKLTLEPLQLKFDYKPKKMDFVGLRAGNHAEWANLFTLNGSTLALEKAVIYGAYGFPEIGAQLGQIYGPYIQKCQLAGILSGIGPIKSIINVGKGLQDFVAIPIKEYQNDGNVLYGLQKGTKAFAKTTSYEFLKLGINLASGLQVALETLEEYFGGEGVAGRAANTTKEAKVKKPKKARSSDRGRKPNLMESSQNLRAIATAADHSVDRERRYSMTAIDEDEDLDDGELLPSILIFDPSENPELDAIEDEAIDNSDSDALMDEDKLTSLYSNQPKNAKDGLKLAYKSFGKNLTVAKKKFKSMKNEVRSADTLQDQLKSIAKSSPVLVIRPIIGTTEAMMKTLMGITNGIDSRPMRENKDKYRADSVVER</sequence>
<keyword evidence="15" id="KW-1185">Reference proteome</keyword>
<evidence type="ECO:0000256" key="6">
    <source>
        <dbReference type="ARBA" id="ARBA00022824"/>
    </source>
</evidence>
<keyword evidence="8" id="KW-0445">Lipid transport</keyword>
<feature type="compositionally biased region" description="Acidic residues" evidence="13">
    <location>
        <begin position="254"/>
        <end position="264"/>
    </location>
</feature>
<feature type="region of interest" description="Disordered" evidence="13">
    <location>
        <begin position="227"/>
        <end position="264"/>
    </location>
</feature>
<comment type="catalytic activity">
    <reaction evidence="12">
        <text>a 1,2-diacyl-sn-glycero-3-phosphocholine(in) = a 1,2-diacyl-sn-glycero-3-phosphocholine(out)</text>
        <dbReference type="Rhea" id="RHEA:38571"/>
        <dbReference type="ChEBI" id="CHEBI:57643"/>
    </reaction>
</comment>
<feature type="compositionally biased region" description="Basic and acidic residues" evidence="13">
    <location>
        <begin position="1785"/>
        <end position="1802"/>
    </location>
</feature>
<comment type="catalytic activity">
    <reaction evidence="10">
        <text>a 1,2-diacyl-sn-glycero-3-phospho-L-serine(in) = a 1,2-diacyl-sn-glycero-3-phospho-L-serine(out)</text>
        <dbReference type="Rhea" id="RHEA:38663"/>
        <dbReference type="ChEBI" id="CHEBI:57262"/>
    </reaction>
</comment>
<dbReference type="EMBL" id="CP138897">
    <property type="protein sequence ID" value="WPK25722.1"/>
    <property type="molecule type" value="Genomic_DNA"/>
</dbReference>
<dbReference type="PANTHER" id="PTHR13190:SF1">
    <property type="entry name" value="AUTOPHAGY-RELATED 2, ISOFORM A"/>
    <property type="match status" value="1"/>
</dbReference>
<dbReference type="GO" id="GO:0005789">
    <property type="term" value="C:endoplasmic reticulum membrane"/>
    <property type="evidence" value="ECO:0007669"/>
    <property type="project" value="UniProtKB-SubCell"/>
</dbReference>
<evidence type="ECO:0000313" key="14">
    <source>
        <dbReference type="EMBL" id="WPK25722.1"/>
    </source>
</evidence>
<accession>A0AAX4HCY9</accession>